<comment type="caution">
    <text evidence="2">The sequence shown here is derived from an EMBL/GenBank/DDBJ whole genome shotgun (WGS) entry which is preliminary data.</text>
</comment>
<dbReference type="Proteomes" id="UP001285908">
    <property type="component" value="Unassembled WGS sequence"/>
</dbReference>
<feature type="region of interest" description="Disordered" evidence="1">
    <location>
        <begin position="212"/>
        <end position="243"/>
    </location>
</feature>
<reference evidence="2 3" key="1">
    <citation type="journal article" date="2023" name="Mol. Phylogenet. Evol.">
        <title>Genome-scale phylogeny and comparative genomics of the fungal order Sordariales.</title>
        <authorList>
            <person name="Hensen N."/>
            <person name="Bonometti L."/>
            <person name="Westerberg I."/>
            <person name="Brannstrom I.O."/>
            <person name="Guillou S."/>
            <person name="Cros-Aarteil S."/>
            <person name="Calhoun S."/>
            <person name="Haridas S."/>
            <person name="Kuo A."/>
            <person name="Mondo S."/>
            <person name="Pangilinan J."/>
            <person name="Riley R."/>
            <person name="LaButti K."/>
            <person name="Andreopoulos B."/>
            <person name="Lipzen A."/>
            <person name="Chen C."/>
            <person name="Yan M."/>
            <person name="Daum C."/>
            <person name="Ng V."/>
            <person name="Clum A."/>
            <person name="Steindorff A."/>
            <person name="Ohm R.A."/>
            <person name="Martin F."/>
            <person name="Silar P."/>
            <person name="Natvig D.O."/>
            <person name="Lalanne C."/>
            <person name="Gautier V."/>
            <person name="Ament-Velasquez S.L."/>
            <person name="Kruys A."/>
            <person name="Hutchinson M.I."/>
            <person name="Powell A.J."/>
            <person name="Barry K."/>
            <person name="Miller A.N."/>
            <person name="Grigoriev I.V."/>
            <person name="Debuchy R."/>
            <person name="Gladieux P."/>
            <person name="Hiltunen Thoren M."/>
            <person name="Johannesson H."/>
        </authorList>
    </citation>
    <scope>NUCLEOTIDE SEQUENCE [LARGE SCALE GENOMIC DNA]</scope>
    <source>
        <strain evidence="2 3">FGSC 10403</strain>
    </source>
</reference>
<sequence length="243" mass="27523">MQPKLLSTSLLDSSGQITHVRFTQDPESLGQLAILALECLDHLPNTHSKSYKSTYPRHYHKQIHQNIDTNTLIPSRHLSGSSNRRRTYGRNAAVDGYADGSQDRQVSRFIWSRPSRSSRRPPCLERQNAFVETRTRKDRQIQIRNPVNDGGTCPVRHQFKGAHTHGLVIINGIMVLQEEVMLPRWLNVGATQPLGKRRRGVIPEDFADECDVKKKKTSGVRNRGNPEQPSDLWSACDAAENNN</sequence>
<evidence type="ECO:0000313" key="2">
    <source>
        <dbReference type="EMBL" id="KAK3494850.1"/>
    </source>
</evidence>
<protein>
    <submittedName>
        <fullName evidence="2">Uncharacterized protein</fullName>
    </submittedName>
</protein>
<evidence type="ECO:0000313" key="3">
    <source>
        <dbReference type="Proteomes" id="UP001285908"/>
    </source>
</evidence>
<dbReference type="EMBL" id="JAULSX010000003">
    <property type="protein sequence ID" value="KAK3494850.1"/>
    <property type="molecule type" value="Genomic_DNA"/>
</dbReference>
<organism evidence="2 3">
    <name type="scientific">Neurospora hispaniola</name>
    <dbReference type="NCBI Taxonomy" id="588809"/>
    <lineage>
        <taxon>Eukaryota</taxon>
        <taxon>Fungi</taxon>
        <taxon>Dikarya</taxon>
        <taxon>Ascomycota</taxon>
        <taxon>Pezizomycotina</taxon>
        <taxon>Sordariomycetes</taxon>
        <taxon>Sordariomycetidae</taxon>
        <taxon>Sordariales</taxon>
        <taxon>Sordariaceae</taxon>
        <taxon>Neurospora</taxon>
    </lineage>
</organism>
<accession>A0AAJ0MSL2</accession>
<dbReference type="RefSeq" id="XP_062694279.1">
    <property type="nucleotide sequence ID" value="XM_062832012.1"/>
</dbReference>
<dbReference type="GeneID" id="87869634"/>
<keyword evidence="3" id="KW-1185">Reference proteome</keyword>
<evidence type="ECO:0000256" key="1">
    <source>
        <dbReference type="SAM" id="MobiDB-lite"/>
    </source>
</evidence>
<dbReference type="AlphaFoldDB" id="A0AAJ0MSL2"/>
<proteinExistence type="predicted"/>
<gene>
    <name evidence="2" type="ORF">B0T23DRAFT_119584</name>
</gene>
<name>A0AAJ0MSL2_9PEZI</name>